<protein>
    <submittedName>
        <fullName evidence="3">Acyl-ACP thioesterase</fullName>
    </submittedName>
</protein>
<dbReference type="GO" id="GO:0016790">
    <property type="term" value="F:thiolester hydrolase activity"/>
    <property type="evidence" value="ECO:0007669"/>
    <property type="project" value="InterPro"/>
</dbReference>
<sequence length="232" mass="27722">MSYTRTFKIPYMLCDRYQNLSLRNLANLLADTSLTHSHILEKDIDMSKFRWIVYSWDIEIIDVIKEFDEVEVTTNVVGTHKFYAHRNVYIKRDGEIIVKAYGLFLLIDIERMRPVKISKELIEAYGNDPLIYEKEDLTYEDSFNKYKNIEIRYTDIDSNFHVNNAVYFDYISDLCSLSTKDIKFINIVYKNEIRNKEIIIGEYSEDNKEVDYRLRSTEDKTIYTYGKIRKNV</sequence>
<accession>A0A3E2THU0</accession>
<dbReference type="SUPFAM" id="SSF54637">
    <property type="entry name" value="Thioesterase/thiol ester dehydrase-isomerase"/>
    <property type="match status" value="2"/>
</dbReference>
<evidence type="ECO:0000313" key="4">
    <source>
        <dbReference type="Proteomes" id="UP000261011"/>
    </source>
</evidence>
<dbReference type="Pfam" id="PF20791">
    <property type="entry name" value="Acyl-ACP_TE_C"/>
    <property type="match status" value="1"/>
</dbReference>
<dbReference type="OrthoDB" id="9801517at2"/>
<dbReference type="GO" id="GO:0006633">
    <property type="term" value="P:fatty acid biosynthetic process"/>
    <property type="evidence" value="ECO:0007669"/>
    <property type="project" value="InterPro"/>
</dbReference>
<dbReference type="AlphaFoldDB" id="A0A3E2THU0"/>
<dbReference type="Proteomes" id="UP000261011">
    <property type="component" value="Unassembled WGS sequence"/>
</dbReference>
<feature type="domain" description="Acyl-ACP thioesterase-like C-terminal" evidence="2">
    <location>
        <begin position="145"/>
        <end position="219"/>
    </location>
</feature>
<dbReference type="Pfam" id="PF01643">
    <property type="entry name" value="Acyl-ACP_TE"/>
    <property type="match status" value="1"/>
</dbReference>
<dbReference type="EMBL" id="QVEU01000004">
    <property type="protein sequence ID" value="RGB75958.1"/>
    <property type="molecule type" value="Genomic_DNA"/>
</dbReference>
<dbReference type="InterPro" id="IPR002864">
    <property type="entry name" value="Acyl-ACP_thioesterase_NHD"/>
</dbReference>
<feature type="domain" description="Acyl-ACP thioesterase N-terminal hotdog" evidence="1">
    <location>
        <begin position="2"/>
        <end position="125"/>
    </location>
</feature>
<gene>
    <name evidence="3" type="ORF">DXA39_06450</name>
</gene>
<reference evidence="3 4" key="1">
    <citation type="submission" date="2018-08" db="EMBL/GenBank/DDBJ databases">
        <title>A genome reference for cultivated species of the human gut microbiota.</title>
        <authorList>
            <person name="Zou Y."/>
            <person name="Xue W."/>
            <person name="Luo G."/>
        </authorList>
    </citation>
    <scope>NUCLEOTIDE SEQUENCE [LARGE SCALE GENOMIC DNA]</scope>
    <source>
        <strain evidence="3 4">OF01-3</strain>
    </source>
</reference>
<comment type="caution">
    <text evidence="3">The sequence shown here is derived from an EMBL/GenBank/DDBJ whole genome shotgun (WGS) entry which is preliminary data.</text>
</comment>
<dbReference type="RefSeq" id="WP_117521900.1">
    <property type="nucleotide sequence ID" value="NZ_JBHWSY010000092.1"/>
</dbReference>
<name>A0A3E2THU0_9FIRM</name>
<organism evidence="3 4">
    <name type="scientific">Anaerococcus nagyae</name>
    <dbReference type="NCBI Taxonomy" id="1755241"/>
    <lineage>
        <taxon>Bacteria</taxon>
        <taxon>Bacillati</taxon>
        <taxon>Bacillota</taxon>
        <taxon>Tissierellia</taxon>
        <taxon>Tissierellales</taxon>
        <taxon>Peptoniphilaceae</taxon>
        <taxon>Anaerococcus</taxon>
    </lineage>
</organism>
<evidence type="ECO:0000259" key="1">
    <source>
        <dbReference type="Pfam" id="PF01643"/>
    </source>
</evidence>
<evidence type="ECO:0000259" key="2">
    <source>
        <dbReference type="Pfam" id="PF20791"/>
    </source>
</evidence>
<dbReference type="Gene3D" id="3.10.129.10">
    <property type="entry name" value="Hotdog Thioesterase"/>
    <property type="match status" value="1"/>
</dbReference>
<keyword evidence="4" id="KW-1185">Reference proteome</keyword>
<dbReference type="InterPro" id="IPR049427">
    <property type="entry name" value="Acyl-ACP_TE_C"/>
</dbReference>
<evidence type="ECO:0000313" key="3">
    <source>
        <dbReference type="EMBL" id="RGB75958.1"/>
    </source>
</evidence>
<dbReference type="InterPro" id="IPR029069">
    <property type="entry name" value="HotDog_dom_sf"/>
</dbReference>
<proteinExistence type="predicted"/>